<evidence type="ECO:0000256" key="4">
    <source>
        <dbReference type="ARBA" id="ARBA00012839"/>
    </source>
</evidence>
<evidence type="ECO:0000256" key="11">
    <source>
        <dbReference type="ARBA" id="ARBA00023136"/>
    </source>
</evidence>
<feature type="transmembrane region" description="Helical" evidence="15">
    <location>
        <begin position="243"/>
        <end position="273"/>
    </location>
</feature>
<keyword evidence="5 15" id="KW-0328">Glycosyltransferase</keyword>
<keyword evidence="11 15" id="KW-0472">Membrane</keyword>
<dbReference type="InterPro" id="IPR027005">
    <property type="entry name" value="PMT-like"/>
</dbReference>
<dbReference type="Pfam" id="PF16192">
    <property type="entry name" value="PMT_4TMC"/>
    <property type="match status" value="1"/>
</dbReference>
<evidence type="ECO:0000256" key="15">
    <source>
        <dbReference type="RuleBase" id="RU367007"/>
    </source>
</evidence>
<accession>A7TIM9</accession>
<evidence type="ECO:0000256" key="1">
    <source>
        <dbReference type="ARBA" id="ARBA00004477"/>
    </source>
</evidence>
<evidence type="ECO:0000256" key="12">
    <source>
        <dbReference type="ARBA" id="ARBA00023180"/>
    </source>
</evidence>
<evidence type="ECO:0000256" key="5">
    <source>
        <dbReference type="ARBA" id="ARBA00022676"/>
    </source>
</evidence>
<dbReference type="PANTHER" id="PTHR10050">
    <property type="entry name" value="DOLICHYL-PHOSPHATE-MANNOSE--PROTEIN MANNOSYLTRANSFERASE"/>
    <property type="match status" value="1"/>
</dbReference>
<dbReference type="PROSITE" id="PS50919">
    <property type="entry name" value="MIR"/>
    <property type="match status" value="3"/>
</dbReference>
<name>A7TIM9_VANPO</name>
<dbReference type="Pfam" id="PF02366">
    <property type="entry name" value="PMT"/>
    <property type="match status" value="1"/>
</dbReference>
<dbReference type="CDD" id="cd23283">
    <property type="entry name" value="beta-trefoil_MIR_PMT1-like"/>
    <property type="match status" value="1"/>
</dbReference>
<evidence type="ECO:0000259" key="16">
    <source>
        <dbReference type="PROSITE" id="PS50919"/>
    </source>
</evidence>
<feature type="transmembrane region" description="Helical" evidence="15">
    <location>
        <begin position="645"/>
        <end position="666"/>
    </location>
</feature>
<organism evidence="18">
    <name type="scientific">Vanderwaltozyma polyspora (strain ATCC 22028 / DSM 70294 / BCRC 21397 / CBS 2163 / NBRC 10782 / NRRL Y-8283 / UCD 57-17)</name>
    <name type="common">Kluyveromyces polysporus</name>
    <dbReference type="NCBI Taxonomy" id="436907"/>
    <lineage>
        <taxon>Eukaryota</taxon>
        <taxon>Fungi</taxon>
        <taxon>Dikarya</taxon>
        <taxon>Ascomycota</taxon>
        <taxon>Saccharomycotina</taxon>
        <taxon>Saccharomycetes</taxon>
        <taxon>Saccharomycetales</taxon>
        <taxon>Saccharomycetaceae</taxon>
        <taxon>Vanderwaltozyma</taxon>
    </lineage>
</organism>
<feature type="transmembrane region" description="Helical" evidence="15">
    <location>
        <begin position="704"/>
        <end position="721"/>
    </location>
</feature>
<keyword evidence="8" id="KW-0677">Repeat</keyword>
<dbReference type="EMBL" id="DS480397">
    <property type="protein sequence ID" value="EDO17821.1"/>
    <property type="molecule type" value="Genomic_DNA"/>
</dbReference>
<dbReference type="OMA" id="KNVTPRL"/>
<dbReference type="AlphaFoldDB" id="A7TIM9"/>
<dbReference type="EC" id="2.4.1.109" evidence="4 15"/>
<feature type="transmembrane region" description="Helical" evidence="15">
    <location>
        <begin position="180"/>
        <end position="198"/>
    </location>
</feature>
<dbReference type="InParanoid" id="A7TIM9"/>
<gene>
    <name evidence="17" type="ORF">Kpol_1043p11</name>
</gene>
<dbReference type="KEGG" id="vpo:Kpol_1043p11"/>
<evidence type="ECO:0000256" key="9">
    <source>
        <dbReference type="ARBA" id="ARBA00022824"/>
    </source>
</evidence>
<dbReference type="PANTHER" id="PTHR10050:SF50">
    <property type="entry name" value="DOLICHYL-PHOSPHATE-MANNOSE--PROTEIN MANNOSYLTRANSFERASE 1-RELATED"/>
    <property type="match status" value="1"/>
</dbReference>
<feature type="transmembrane region" description="Helical" evidence="15">
    <location>
        <begin position="155"/>
        <end position="173"/>
    </location>
</feature>
<protein>
    <recommendedName>
        <fullName evidence="4 15">Dolichyl-phosphate-mannose--protein mannosyltransferase</fullName>
        <ecNumber evidence="4 15">2.4.1.109</ecNumber>
    </recommendedName>
</protein>
<sequence length="783" mass="89333">MAGNKSKKGQASGYKNGNDEIVKLEGVQAIDQDTVVDFELKEGPERPYVITEPDAKVSILRSISSHYEKILLIVLTVITLYVRLYKLSWPNSVVFDEVHFGGFASKYIKGTFFFDVHPPLAKMLFAYAGSLAGFEGDFDFKKIGDEFPETTPYTFMRLFSAMTGVITVMFMYYTLRASGIRVWVAFLATVCFAVENSFVTISRYILLDSPLMLFIAAAAYSFKKYELYQSFTLRSYKYLFATGIALGLAASAKWVGFFTIAWVGILCALRLFFFVGDLSKPVSTTCKIAVNKLVFLLGIPFVLYSIFFYVHFNTLINDGEGSAFFTSEFRSTLIGNKIPKKVQSEVGIGSLVSIRHVGTMGGYLHSHKHNYETGSKQQQITLYSHLDYNNNWLIELSSRPGVTLNTFQNLTDGTRIKLFHAETEHRLHSHDHKAPVSSNADWQKEISGYGYPGFNGDGNDDWIVEIDKSKSAPGEAQERVLAIDTKFRLKHALSGCYLFSHKTKLPKWGFEQQEVSCAHAGRPHLTLWYIEANENPTLPWDATRVSYTPHGFWKKFIESHYRMWDVNKGLTASHVYQSFPQEWPFLQRGISYWGEHNRQVYLLGNAILWWSVSMSLFVFVLVVLYEVVAWHLGRPVLQDAHVVNYHIQFIEYFLGYAAHYIPSFLMQRQMFLHHYLPAYYFGILAFAHTFDFIVTYSFRNKRRAGVATALIFTFVCVWFYHNYSALIYGSEWTRDLCKKTQWMDTWDYNCNNFAEAFSDYATIATTTTASATAAPTSAANVSS</sequence>
<evidence type="ECO:0000256" key="13">
    <source>
        <dbReference type="ARBA" id="ARBA00045085"/>
    </source>
</evidence>
<evidence type="ECO:0000256" key="6">
    <source>
        <dbReference type="ARBA" id="ARBA00022679"/>
    </source>
</evidence>
<keyword evidence="7 15" id="KW-0812">Transmembrane</keyword>
<dbReference type="InterPro" id="IPR003342">
    <property type="entry name" value="ArnT-like_N"/>
</dbReference>
<comment type="function">
    <text evidence="15">Transfers mannose from Dol-P-mannose to Ser or Thr residues on proteins.</text>
</comment>
<evidence type="ECO:0000256" key="14">
    <source>
        <dbReference type="ARBA" id="ARBA00045102"/>
    </source>
</evidence>
<dbReference type="SMART" id="SM00472">
    <property type="entry name" value="MIR"/>
    <property type="match status" value="3"/>
</dbReference>
<dbReference type="GeneID" id="5546075"/>
<dbReference type="FunCoup" id="A7TIM9">
    <property type="interactions" value="86"/>
</dbReference>
<comment type="pathway">
    <text evidence="2 15">Protein modification; protein glycosylation.</text>
</comment>
<keyword evidence="10 15" id="KW-1133">Transmembrane helix</keyword>
<feature type="domain" description="MIR" evidence="16">
    <location>
        <begin position="407"/>
        <end position="467"/>
    </location>
</feature>
<keyword evidence="18" id="KW-1185">Reference proteome</keyword>
<dbReference type="eggNOG" id="KOG3359">
    <property type="taxonomic scope" value="Eukaryota"/>
</dbReference>
<dbReference type="GO" id="GO:0004169">
    <property type="term" value="F:dolichyl-phosphate-mannose-protein mannosyltransferase activity"/>
    <property type="evidence" value="ECO:0007669"/>
    <property type="project" value="UniProtKB-UniRule"/>
</dbReference>
<comment type="catalytic activity">
    <reaction evidence="14 15">
        <text>a di-trans,poly-cis-dolichyl beta-D-mannosyl phosphate + L-seryl-[protein] = 3-O-(alpha-D-mannosyl)-L-seryl-[protein] + a di-trans,poly-cis-dolichyl phosphate + H(+)</text>
        <dbReference type="Rhea" id="RHEA:17377"/>
        <dbReference type="Rhea" id="RHEA-COMP:9863"/>
        <dbReference type="Rhea" id="RHEA-COMP:13546"/>
        <dbReference type="Rhea" id="RHEA-COMP:19498"/>
        <dbReference type="Rhea" id="RHEA-COMP:19501"/>
        <dbReference type="ChEBI" id="CHEBI:15378"/>
        <dbReference type="ChEBI" id="CHEBI:29999"/>
        <dbReference type="ChEBI" id="CHEBI:57683"/>
        <dbReference type="ChEBI" id="CHEBI:58211"/>
        <dbReference type="ChEBI" id="CHEBI:137321"/>
        <dbReference type="EC" id="2.4.1.109"/>
    </reaction>
</comment>
<dbReference type="SUPFAM" id="SSF82109">
    <property type="entry name" value="MIR domain"/>
    <property type="match status" value="1"/>
</dbReference>
<dbReference type="STRING" id="436907.A7TIM9"/>
<evidence type="ECO:0000256" key="10">
    <source>
        <dbReference type="ARBA" id="ARBA00022989"/>
    </source>
</evidence>
<feature type="domain" description="MIR" evidence="16">
    <location>
        <begin position="343"/>
        <end position="397"/>
    </location>
</feature>
<dbReference type="GO" id="GO:0005789">
    <property type="term" value="C:endoplasmic reticulum membrane"/>
    <property type="evidence" value="ECO:0007669"/>
    <property type="project" value="UniProtKB-SubCell"/>
</dbReference>
<dbReference type="UniPathway" id="UPA00378"/>
<feature type="transmembrane region" description="Helical" evidence="15">
    <location>
        <begin position="678"/>
        <end position="698"/>
    </location>
</feature>
<comment type="catalytic activity">
    <reaction evidence="13 15">
        <text>a di-trans,poly-cis-dolichyl beta-D-mannosyl phosphate + L-threonyl-[protein] = 3-O-(alpha-D-mannosyl)-L-threonyl-[protein] + a di-trans,poly-cis-dolichyl phosphate + H(+)</text>
        <dbReference type="Rhea" id="RHEA:53396"/>
        <dbReference type="Rhea" id="RHEA-COMP:11060"/>
        <dbReference type="Rhea" id="RHEA-COMP:13547"/>
        <dbReference type="Rhea" id="RHEA-COMP:19498"/>
        <dbReference type="Rhea" id="RHEA-COMP:19501"/>
        <dbReference type="ChEBI" id="CHEBI:15378"/>
        <dbReference type="ChEBI" id="CHEBI:30013"/>
        <dbReference type="ChEBI" id="CHEBI:57683"/>
        <dbReference type="ChEBI" id="CHEBI:58211"/>
        <dbReference type="ChEBI" id="CHEBI:137323"/>
        <dbReference type="EC" id="2.4.1.109"/>
    </reaction>
</comment>
<evidence type="ECO:0000256" key="2">
    <source>
        <dbReference type="ARBA" id="ARBA00004922"/>
    </source>
</evidence>
<comment type="similarity">
    <text evidence="3 15">Belongs to the glycosyltransferase 39 family.</text>
</comment>
<feature type="transmembrane region" description="Helical" evidence="15">
    <location>
        <begin position="600"/>
        <end position="625"/>
    </location>
</feature>
<dbReference type="InterPro" id="IPR036300">
    <property type="entry name" value="MIR_dom_sf"/>
</dbReference>
<dbReference type="Pfam" id="PF02815">
    <property type="entry name" value="MIR"/>
    <property type="match status" value="1"/>
</dbReference>
<feature type="transmembrane region" description="Helical" evidence="15">
    <location>
        <begin position="70"/>
        <end position="88"/>
    </location>
</feature>
<dbReference type="HOGENOM" id="CLU_008438_2_1_1"/>
<dbReference type="RefSeq" id="XP_001645679.1">
    <property type="nucleotide sequence ID" value="XM_001645629.1"/>
</dbReference>
<evidence type="ECO:0000256" key="8">
    <source>
        <dbReference type="ARBA" id="ARBA00022737"/>
    </source>
</evidence>
<dbReference type="Proteomes" id="UP000000267">
    <property type="component" value="Unassembled WGS sequence"/>
</dbReference>
<feature type="domain" description="MIR" evidence="16">
    <location>
        <begin position="478"/>
        <end position="533"/>
    </location>
</feature>
<dbReference type="Gene3D" id="2.80.10.50">
    <property type="match status" value="1"/>
</dbReference>
<keyword evidence="6 15" id="KW-0808">Transferase</keyword>
<proteinExistence type="inferred from homology"/>
<evidence type="ECO:0000256" key="7">
    <source>
        <dbReference type="ARBA" id="ARBA00022692"/>
    </source>
</evidence>
<feature type="transmembrane region" description="Helical" evidence="15">
    <location>
        <begin position="293"/>
        <end position="312"/>
    </location>
</feature>
<dbReference type="InterPro" id="IPR032421">
    <property type="entry name" value="PMT_4TMC"/>
</dbReference>
<reference evidence="17 18" key="1">
    <citation type="journal article" date="2007" name="Proc. Natl. Acad. Sci. U.S.A.">
        <title>Independent sorting-out of thousands of duplicated gene pairs in two yeast species descended from a whole-genome duplication.</title>
        <authorList>
            <person name="Scannell D.R."/>
            <person name="Frank A.C."/>
            <person name="Conant G.C."/>
            <person name="Byrne K.P."/>
            <person name="Woolfit M."/>
            <person name="Wolfe K.H."/>
        </authorList>
    </citation>
    <scope>NUCLEOTIDE SEQUENCE [LARGE SCALE GENOMIC DNA]</scope>
    <source>
        <strain evidence="18">ATCC 22028 / DSM 70294 / BCRC 21397 / CBS 2163 / NBRC 10782 / NRRL Y-8283 / UCD 57-17</strain>
    </source>
</reference>
<comment type="subcellular location">
    <subcellularLocation>
        <location evidence="1 15">Endoplasmic reticulum membrane</location>
        <topology evidence="1 15">Multi-pass membrane protein</topology>
    </subcellularLocation>
</comment>
<evidence type="ECO:0000256" key="3">
    <source>
        <dbReference type="ARBA" id="ARBA00007222"/>
    </source>
</evidence>
<evidence type="ECO:0000313" key="18">
    <source>
        <dbReference type="Proteomes" id="UP000000267"/>
    </source>
</evidence>
<dbReference type="PhylomeDB" id="A7TIM9"/>
<dbReference type="OrthoDB" id="292747at2759"/>
<evidence type="ECO:0000313" key="17">
    <source>
        <dbReference type="EMBL" id="EDO17821.1"/>
    </source>
</evidence>
<dbReference type="InterPro" id="IPR016093">
    <property type="entry name" value="MIR_motif"/>
</dbReference>
<keyword evidence="9 15" id="KW-0256">Endoplasmic reticulum</keyword>
<keyword evidence="12" id="KW-0325">Glycoprotein</keyword>